<organism evidence="1 2">
    <name type="scientific">Ooceraea biroi</name>
    <name type="common">Clonal raider ant</name>
    <name type="synonym">Cerapachys biroi</name>
    <dbReference type="NCBI Taxonomy" id="2015173"/>
    <lineage>
        <taxon>Eukaryota</taxon>
        <taxon>Metazoa</taxon>
        <taxon>Ecdysozoa</taxon>
        <taxon>Arthropoda</taxon>
        <taxon>Hexapoda</taxon>
        <taxon>Insecta</taxon>
        <taxon>Pterygota</taxon>
        <taxon>Neoptera</taxon>
        <taxon>Endopterygota</taxon>
        <taxon>Hymenoptera</taxon>
        <taxon>Apocrita</taxon>
        <taxon>Aculeata</taxon>
        <taxon>Formicoidea</taxon>
        <taxon>Formicidae</taxon>
        <taxon>Dorylinae</taxon>
        <taxon>Ooceraea</taxon>
    </lineage>
</organism>
<dbReference type="AlphaFoldDB" id="A0A026WKX3"/>
<evidence type="ECO:0000313" key="2">
    <source>
        <dbReference type="Proteomes" id="UP000053097"/>
    </source>
</evidence>
<evidence type="ECO:0000313" key="1">
    <source>
        <dbReference type="EMBL" id="EZA56675.1"/>
    </source>
</evidence>
<dbReference type="EMBL" id="KK107159">
    <property type="protein sequence ID" value="EZA56675.1"/>
    <property type="molecule type" value="Genomic_DNA"/>
</dbReference>
<accession>A0A026WKX3</accession>
<dbReference type="Proteomes" id="UP000053097">
    <property type="component" value="Unassembled WGS sequence"/>
</dbReference>
<reference evidence="1 2" key="1">
    <citation type="journal article" date="2014" name="Curr. Biol.">
        <title>The genome of the clonal raider ant Cerapachys biroi.</title>
        <authorList>
            <person name="Oxley P.R."/>
            <person name="Ji L."/>
            <person name="Fetter-Pruneda I."/>
            <person name="McKenzie S.K."/>
            <person name="Li C."/>
            <person name="Hu H."/>
            <person name="Zhang G."/>
            <person name="Kronauer D.J."/>
        </authorList>
    </citation>
    <scope>NUCLEOTIDE SEQUENCE [LARGE SCALE GENOMIC DNA]</scope>
</reference>
<sequence length="60" mass="6916">MHYTTIRDTLIHRHIDSHFQEQKDTILLRSRSNVMVSNIASAATHSRGIEKMVAGEIERI</sequence>
<proteinExistence type="predicted"/>
<keyword evidence="2" id="KW-1185">Reference proteome</keyword>
<gene>
    <name evidence="1" type="ORF">X777_02279</name>
</gene>
<protein>
    <submittedName>
        <fullName evidence="1">Uncharacterized protein</fullName>
    </submittedName>
</protein>
<name>A0A026WKX3_OOCBI</name>